<dbReference type="SUPFAM" id="SSF47027">
    <property type="entry name" value="Acyl-CoA binding protein"/>
    <property type="match status" value="1"/>
</dbReference>
<dbReference type="Gene3D" id="1.20.80.10">
    <property type="match status" value="1"/>
</dbReference>
<dbReference type="InterPro" id="IPR035984">
    <property type="entry name" value="Acyl-CoA-binding_sf"/>
</dbReference>
<keyword evidence="2" id="KW-0446">Lipid-binding</keyword>
<sequence length="100" mass="11562">FFLLFYLTKPCHSQPYTAFHQAADNVKNLKERPNKDELSVLYGLYKQATVGDINMDRPGFPDFKGRGKWDAWNAKKGLSQEEAMASYISFVEEMIQKYGM</sequence>
<dbReference type="InterPro" id="IPR014352">
    <property type="entry name" value="FERM/acyl-CoA-bd_prot_sf"/>
</dbReference>
<reference evidence="4" key="1">
    <citation type="submission" date="2019-06" db="EMBL/GenBank/DDBJ databases">
        <authorList>
            <consortium name="Wellcome Sanger Institute Data Sharing"/>
        </authorList>
    </citation>
    <scope>NUCLEOTIDE SEQUENCE [LARGE SCALE GENOMIC DNA]</scope>
</reference>
<dbReference type="InterPro" id="IPR000582">
    <property type="entry name" value="Acyl-CoA-binding_protein"/>
</dbReference>
<evidence type="ECO:0000259" key="3">
    <source>
        <dbReference type="PROSITE" id="PS51228"/>
    </source>
</evidence>
<protein>
    <recommendedName>
        <fullName evidence="3">ACB domain-containing protein</fullName>
    </recommendedName>
</protein>
<comment type="similarity">
    <text evidence="1">Belongs to the ACBP family.</text>
</comment>
<evidence type="ECO:0000256" key="2">
    <source>
        <dbReference type="ARBA" id="ARBA00023121"/>
    </source>
</evidence>
<dbReference type="Proteomes" id="UP000472263">
    <property type="component" value="Chromosome 2"/>
</dbReference>
<reference evidence="4" key="3">
    <citation type="submission" date="2025-09" db="UniProtKB">
        <authorList>
            <consortium name="Ensembl"/>
        </authorList>
    </citation>
    <scope>IDENTIFICATION</scope>
</reference>
<dbReference type="Pfam" id="PF00887">
    <property type="entry name" value="ACBP"/>
    <property type="match status" value="1"/>
</dbReference>
<dbReference type="GO" id="GO:0006631">
    <property type="term" value="P:fatty acid metabolic process"/>
    <property type="evidence" value="ECO:0007669"/>
    <property type="project" value="TreeGrafter"/>
</dbReference>
<dbReference type="PANTHER" id="PTHR23310">
    <property type="entry name" value="ACYL-COA-BINDING PROTEIN, ACBP"/>
    <property type="match status" value="1"/>
</dbReference>
<organism evidence="4 5">
    <name type="scientific">Myripristis murdjan</name>
    <name type="common">pinecone soldierfish</name>
    <dbReference type="NCBI Taxonomy" id="586833"/>
    <lineage>
        <taxon>Eukaryota</taxon>
        <taxon>Metazoa</taxon>
        <taxon>Chordata</taxon>
        <taxon>Craniata</taxon>
        <taxon>Vertebrata</taxon>
        <taxon>Euteleostomi</taxon>
        <taxon>Actinopterygii</taxon>
        <taxon>Neopterygii</taxon>
        <taxon>Teleostei</taxon>
        <taxon>Neoteleostei</taxon>
        <taxon>Acanthomorphata</taxon>
        <taxon>Holocentriformes</taxon>
        <taxon>Holocentridae</taxon>
        <taxon>Myripristis</taxon>
    </lineage>
</organism>
<keyword evidence="5" id="KW-1185">Reference proteome</keyword>
<evidence type="ECO:0000313" key="4">
    <source>
        <dbReference type="Ensembl" id="ENSMMDP00005007180.1"/>
    </source>
</evidence>
<feature type="domain" description="ACB" evidence="3">
    <location>
        <begin position="15"/>
        <end position="100"/>
    </location>
</feature>
<name>A0A667WNY7_9TELE</name>
<evidence type="ECO:0000256" key="1">
    <source>
        <dbReference type="ARBA" id="ARBA00005567"/>
    </source>
</evidence>
<reference evidence="4" key="2">
    <citation type="submission" date="2025-08" db="UniProtKB">
        <authorList>
            <consortium name="Ensembl"/>
        </authorList>
    </citation>
    <scope>IDENTIFICATION</scope>
</reference>
<dbReference type="PRINTS" id="PR00689">
    <property type="entry name" value="ACOABINDINGP"/>
</dbReference>
<dbReference type="PANTHER" id="PTHR23310:SF62">
    <property type="entry name" value="ACYL-COA BINDING PROTEIN 1, ISOFORM A"/>
    <property type="match status" value="1"/>
</dbReference>
<proteinExistence type="inferred from homology"/>
<evidence type="ECO:0000313" key="5">
    <source>
        <dbReference type="Proteomes" id="UP000472263"/>
    </source>
</evidence>
<dbReference type="GO" id="GO:0000062">
    <property type="term" value="F:fatty-acyl-CoA binding"/>
    <property type="evidence" value="ECO:0007669"/>
    <property type="project" value="InterPro"/>
</dbReference>
<dbReference type="PROSITE" id="PS51228">
    <property type="entry name" value="ACB_2"/>
    <property type="match status" value="1"/>
</dbReference>
<dbReference type="GeneTree" id="ENSGT00940000161184"/>
<dbReference type="Ensembl" id="ENSMMDT00005007366.1">
    <property type="protein sequence ID" value="ENSMMDP00005007180.1"/>
    <property type="gene ID" value="ENSMMDG00005003770.1"/>
</dbReference>
<dbReference type="AlphaFoldDB" id="A0A667WNY7"/>
<accession>A0A667WNY7</accession>